<evidence type="ECO:0000256" key="1">
    <source>
        <dbReference type="SAM" id="MobiDB-lite"/>
    </source>
</evidence>
<gene>
    <name evidence="2" type="ORF">NVIE_012750</name>
</gene>
<dbReference type="HOGENOM" id="CLU_643434_0_0_2"/>
<evidence type="ECO:0000313" key="3">
    <source>
        <dbReference type="Proteomes" id="UP000027093"/>
    </source>
</evidence>
<feature type="region of interest" description="Disordered" evidence="1">
    <location>
        <begin position="312"/>
        <end position="351"/>
    </location>
</feature>
<sequence length="426" mass="45553">MAGGVKGLGLPFVALLLAATAAVLPITAAYGQSSSFAVTTNKSVYDSGDRVIVAGTVDLDDNTTNNDNDNNKGAKFVTVKVAKDDVICGQQFVRVERDGSFISRPMKVSCGPGDYTVTAAYGSQSATAGFRIADKDAEQSDELAQIHDTVVQARDRANARIKELVQADIPIPTQAVEKYQLGSSEASLAIQSAEYGQTESARKHMDAALAYFAEMLDLLSPENMKALSQPAGEDEERRLAAANDWYGRLGDIYRTLAVLAEKNRVSDPIFDDIQSLLVEAKRLMDNKDLDSAESTLALTESVLDKARAKLVEQASSNNDDDGGGSSNSSNNNNNSTKTTATVAEKEGDSPEARNLLASADRLEKRAEKQLADAAGNAQAEGQIREAINLINLARMAIGDGDYQSSRDLLSTASKTLIDANRLIRSF</sequence>
<keyword evidence="3" id="KW-1185">Reference proteome</keyword>
<dbReference type="EMBL" id="CP007536">
    <property type="protein sequence ID" value="AIC15509.1"/>
    <property type="molecule type" value="Genomic_DNA"/>
</dbReference>
<reference evidence="2 3" key="1">
    <citation type="journal article" date="2014" name="Int. J. Syst. Evol. Microbiol.">
        <title>Nitrososphaera viennensis gen. nov., sp. nov., an aerobic and mesophilic, ammonia-oxidizing archaeon from soil and a member of the archaeal phylum Thaumarchaeota.</title>
        <authorList>
            <person name="Stieglmeier M."/>
            <person name="Klingl A."/>
            <person name="Alves R.J."/>
            <person name="Rittmann S.K."/>
            <person name="Melcher M."/>
            <person name="Leisch N."/>
            <person name="Schleper C."/>
        </authorList>
    </citation>
    <scope>NUCLEOTIDE SEQUENCE [LARGE SCALE GENOMIC DNA]</scope>
    <source>
        <strain evidence="2">EN76</strain>
    </source>
</reference>
<dbReference type="AlphaFoldDB" id="A0A060HFX6"/>
<proteinExistence type="predicted"/>
<dbReference type="STRING" id="926571.NVIE_012750"/>
<name>A0A060HFX6_9ARCH</name>
<dbReference type="RefSeq" id="WP_144239538.1">
    <property type="nucleotide sequence ID" value="NZ_CP007536.1"/>
</dbReference>
<accession>A0A060HFX6</accession>
<dbReference type="OrthoDB" id="380027at2157"/>
<evidence type="ECO:0000313" key="2">
    <source>
        <dbReference type="EMBL" id="AIC15509.1"/>
    </source>
</evidence>
<dbReference type="KEGG" id="nvn:NVIE_012750"/>
<dbReference type="Proteomes" id="UP000027093">
    <property type="component" value="Chromosome"/>
</dbReference>
<protein>
    <submittedName>
        <fullName evidence="2">Uncharacterized protein</fullName>
    </submittedName>
</protein>
<dbReference type="GeneID" id="74946535"/>
<organism evidence="2 3">
    <name type="scientific">Nitrososphaera viennensis EN76</name>
    <dbReference type="NCBI Taxonomy" id="926571"/>
    <lineage>
        <taxon>Archaea</taxon>
        <taxon>Nitrososphaerota</taxon>
        <taxon>Nitrososphaeria</taxon>
        <taxon>Nitrososphaerales</taxon>
        <taxon>Nitrososphaeraceae</taxon>
        <taxon>Nitrososphaera</taxon>
    </lineage>
</organism>
<feature type="compositionally biased region" description="Low complexity" evidence="1">
    <location>
        <begin position="326"/>
        <end position="335"/>
    </location>
</feature>